<sequence length="169" mass="18448">MHSSEENLEAPATAEAIVPSGISAKSYSISPATFLQLWEDNIARPPSIRKHAQSLILEGTLGDSYLRSIFWRVCLSILPDEGPNASEAWTDALHTSRQLFIDQRNAFYDHRKSDLDFLSSQMDPLSEDNDAWPGARVAPLRVPRPRALPGGSVSRPARHAGSAPFAGGV</sequence>
<accession>A0A058ZAK8</accession>
<keyword evidence="3" id="KW-1185">Reference proteome</keyword>
<evidence type="ECO:0000313" key="2">
    <source>
        <dbReference type="EMBL" id="KCV70966.1"/>
    </source>
</evidence>
<name>A0A058ZAK8_FONAL</name>
<reference evidence="2" key="1">
    <citation type="submission" date="2013-04" db="EMBL/GenBank/DDBJ databases">
        <title>The Genome Sequence of Fonticula alba ATCC 38817.</title>
        <authorList>
            <consortium name="The Broad Institute Genomics Platform"/>
            <person name="Russ C."/>
            <person name="Cuomo C."/>
            <person name="Burger G."/>
            <person name="Gray M.W."/>
            <person name="Holland P.W.H."/>
            <person name="King N."/>
            <person name="Lang F.B.F."/>
            <person name="Roger A.J."/>
            <person name="Ruiz-Trillo I."/>
            <person name="Brown M."/>
            <person name="Walker B."/>
            <person name="Young S."/>
            <person name="Zeng Q."/>
            <person name="Gargeya S."/>
            <person name="Fitzgerald M."/>
            <person name="Haas B."/>
            <person name="Abouelleil A."/>
            <person name="Allen A.W."/>
            <person name="Alvarado L."/>
            <person name="Arachchi H.M."/>
            <person name="Berlin A.M."/>
            <person name="Chapman S.B."/>
            <person name="Gainer-Dewar J."/>
            <person name="Goldberg J."/>
            <person name="Griggs A."/>
            <person name="Gujja S."/>
            <person name="Hansen M."/>
            <person name="Howarth C."/>
            <person name="Imamovic A."/>
            <person name="Ireland A."/>
            <person name="Larimer J."/>
            <person name="McCowan C."/>
            <person name="Murphy C."/>
            <person name="Pearson M."/>
            <person name="Poon T.W."/>
            <person name="Priest M."/>
            <person name="Roberts A."/>
            <person name="Saif S."/>
            <person name="Shea T."/>
            <person name="Sisk P."/>
            <person name="Sykes S."/>
            <person name="Wortman J."/>
            <person name="Nusbaum C."/>
            <person name="Birren B."/>
        </authorList>
    </citation>
    <scope>NUCLEOTIDE SEQUENCE [LARGE SCALE GENOMIC DNA]</scope>
    <source>
        <strain evidence="2">ATCC 38817</strain>
    </source>
</reference>
<dbReference type="GeneID" id="20526638"/>
<organism evidence="2">
    <name type="scientific">Fonticula alba</name>
    <name type="common">Slime mold</name>
    <dbReference type="NCBI Taxonomy" id="691883"/>
    <lineage>
        <taxon>Eukaryota</taxon>
        <taxon>Rotosphaerida</taxon>
        <taxon>Fonticulaceae</taxon>
        <taxon>Fonticula</taxon>
    </lineage>
</organism>
<protein>
    <submittedName>
        <fullName evidence="2">Uncharacterized protein</fullName>
    </submittedName>
</protein>
<evidence type="ECO:0000313" key="3">
    <source>
        <dbReference type="Proteomes" id="UP000030693"/>
    </source>
</evidence>
<feature type="region of interest" description="Disordered" evidence="1">
    <location>
        <begin position="143"/>
        <end position="169"/>
    </location>
</feature>
<proteinExistence type="predicted"/>
<dbReference type="AlphaFoldDB" id="A0A058ZAK8"/>
<dbReference type="EMBL" id="KB932203">
    <property type="protein sequence ID" value="KCV70966.1"/>
    <property type="molecule type" value="Genomic_DNA"/>
</dbReference>
<dbReference type="RefSeq" id="XP_009494089.1">
    <property type="nucleotide sequence ID" value="XM_009495814.1"/>
</dbReference>
<evidence type="ECO:0000256" key="1">
    <source>
        <dbReference type="SAM" id="MobiDB-lite"/>
    </source>
</evidence>
<gene>
    <name evidence="2" type="ORF">H696_01913</name>
</gene>
<dbReference type="Proteomes" id="UP000030693">
    <property type="component" value="Unassembled WGS sequence"/>
</dbReference>